<evidence type="ECO:0000256" key="1">
    <source>
        <dbReference type="SAM" id="MobiDB-lite"/>
    </source>
</evidence>
<dbReference type="PANTHER" id="PTHR35120">
    <property type="entry name" value="HISTONE ACETYLTRANSFERASE KAT6B-LIKE"/>
    <property type="match status" value="1"/>
</dbReference>
<dbReference type="EMBL" id="CM007373">
    <property type="protein sequence ID" value="OIV99185.1"/>
    <property type="molecule type" value="Genomic_DNA"/>
</dbReference>
<feature type="region of interest" description="Disordered" evidence="1">
    <location>
        <begin position="472"/>
        <end position="510"/>
    </location>
</feature>
<dbReference type="STRING" id="3871.A0A1J7GY22"/>
<keyword evidence="3" id="KW-1185">Reference proteome</keyword>
<feature type="compositionally biased region" description="Acidic residues" evidence="1">
    <location>
        <begin position="350"/>
        <end position="368"/>
    </location>
</feature>
<feature type="region of interest" description="Disordered" evidence="1">
    <location>
        <begin position="101"/>
        <end position="121"/>
    </location>
</feature>
<dbReference type="Proteomes" id="UP000188354">
    <property type="component" value="Chromosome LG13"/>
</dbReference>
<protein>
    <submittedName>
        <fullName evidence="2">Uncharacterized protein</fullName>
    </submittedName>
</protein>
<gene>
    <name evidence="2" type="ORF">TanjilG_19681</name>
</gene>
<feature type="compositionally biased region" description="Basic and acidic residues" evidence="1">
    <location>
        <begin position="321"/>
        <end position="349"/>
    </location>
</feature>
<accession>A0A1J7GY22</accession>
<reference evidence="2 3" key="1">
    <citation type="journal article" date="2017" name="Plant Biotechnol. J.">
        <title>A comprehensive draft genome sequence for lupin (Lupinus angustifolius), an emerging health food: insights into plant-microbe interactions and legume evolution.</title>
        <authorList>
            <person name="Hane J.K."/>
            <person name="Ming Y."/>
            <person name="Kamphuis L.G."/>
            <person name="Nelson M.N."/>
            <person name="Garg G."/>
            <person name="Atkins C.A."/>
            <person name="Bayer P.E."/>
            <person name="Bravo A."/>
            <person name="Bringans S."/>
            <person name="Cannon S."/>
            <person name="Edwards D."/>
            <person name="Foley R."/>
            <person name="Gao L.L."/>
            <person name="Harrison M.J."/>
            <person name="Huang W."/>
            <person name="Hurgobin B."/>
            <person name="Li S."/>
            <person name="Liu C.W."/>
            <person name="McGrath A."/>
            <person name="Morahan G."/>
            <person name="Murray J."/>
            <person name="Weller J."/>
            <person name="Jian J."/>
            <person name="Singh K.B."/>
        </authorList>
    </citation>
    <scope>NUCLEOTIDE SEQUENCE [LARGE SCALE GENOMIC DNA]</scope>
    <source>
        <strain evidence="3">cv. Tanjil</strain>
        <tissue evidence="2">Whole plant</tissue>
    </source>
</reference>
<feature type="compositionally biased region" description="Basic and acidic residues" evidence="1">
    <location>
        <begin position="478"/>
        <end position="487"/>
    </location>
</feature>
<sequence length="810" mass="91714">MSNPNPQIPYETQNPNPKSPNQEEQEEQAPPTPHVDSQFPKTLTLPDQDPQIDDLPDPDAGNPNPNQRPEDGDIIMQDLTQDQNAEEKGPEALANFATVTSTVSRRGPKRKKLVSRRRNAQEKQLREKLKVVVETLKPIPFVPSKALDFESHKTLLQRLGLWDFVHIEIGSVIHEDLVAQLIASYGPSTRCSYVNGCRINVNRADLARALKLPVKLPVKKATVSAAAVESVVLAESIVFIEQLVFTWMLLHDDMYVMTDDVLAYLKVIKEGHFEKVDWAGLIWNMLEKELKEEKLANCYYASHLQQLIKTQHRELLEEAPKMEEEGEAEVKGEGEEAEVKGEGEEVGVKDEEEEEEEEEDDVGEELDGSGDVNMGAVDESRVHELEENKIELSLGQDNVERLEVGKEQDNVERLEVGKEQDNVERLEVGKEQVGGDQIMDFEPAQEEHEMWFLHQKNSAREPYLRPCHTSDVNIMHSGEMKEDRGEEGQDQEEGEEQEDEEDAEEDQHEGRFHFSPRYIPAEGMPSGTGSLIQGMEAGQLNFGSGVDLHDNHVGNFLSSRDDGQMIAGSSLFGNGHKRDIGGDYHSPRYSLNGSNKRLRSDSPWNAEPVDMDMCLETMQNSVEKARMLYAAKEQAYIEAANNQQVLVNEIQRRDNMLENLHKVKMDDSHKIYRLEKELYMMTNLVEGYRKALKETQKAFAEYRARCPQADEPLYKDVPGSGGLVLSVKEFEKERLRKEEEERVKMRDYEKKFRDIEGAWISKLEGHLSRVQSMGNRLVAIGDQVKHLNEVVASKVADSPGLAPTSEGQTA</sequence>
<feature type="compositionally biased region" description="Acidic residues" evidence="1">
    <location>
        <begin position="488"/>
        <end position="507"/>
    </location>
</feature>
<feature type="region of interest" description="Disordered" evidence="1">
    <location>
        <begin position="321"/>
        <end position="374"/>
    </location>
</feature>
<name>A0A1J7GY22_LUPAN</name>
<dbReference type="Gramene" id="OIV99185">
    <property type="protein sequence ID" value="OIV99185"/>
    <property type="gene ID" value="TanjilG_19681"/>
</dbReference>
<evidence type="ECO:0000313" key="2">
    <source>
        <dbReference type="EMBL" id="OIV99185.1"/>
    </source>
</evidence>
<feature type="region of interest" description="Disordered" evidence="1">
    <location>
        <begin position="583"/>
        <end position="603"/>
    </location>
</feature>
<evidence type="ECO:0000313" key="3">
    <source>
        <dbReference type="Proteomes" id="UP000188354"/>
    </source>
</evidence>
<proteinExistence type="predicted"/>
<organism evidence="2 3">
    <name type="scientific">Lupinus angustifolius</name>
    <name type="common">Narrow-leaved blue lupine</name>
    <dbReference type="NCBI Taxonomy" id="3871"/>
    <lineage>
        <taxon>Eukaryota</taxon>
        <taxon>Viridiplantae</taxon>
        <taxon>Streptophyta</taxon>
        <taxon>Embryophyta</taxon>
        <taxon>Tracheophyta</taxon>
        <taxon>Spermatophyta</taxon>
        <taxon>Magnoliopsida</taxon>
        <taxon>eudicotyledons</taxon>
        <taxon>Gunneridae</taxon>
        <taxon>Pentapetalae</taxon>
        <taxon>rosids</taxon>
        <taxon>fabids</taxon>
        <taxon>Fabales</taxon>
        <taxon>Fabaceae</taxon>
        <taxon>Papilionoideae</taxon>
        <taxon>50 kb inversion clade</taxon>
        <taxon>genistoids sensu lato</taxon>
        <taxon>core genistoids</taxon>
        <taxon>Genisteae</taxon>
        <taxon>Lupinus</taxon>
    </lineage>
</organism>
<feature type="compositionally biased region" description="Basic residues" evidence="1">
    <location>
        <begin position="106"/>
        <end position="118"/>
    </location>
</feature>
<dbReference type="PANTHER" id="PTHR35120:SF2">
    <property type="entry name" value="AMINOTRANSFERASE-LIKE PLANT MOBILE DOMAIN-CONTAINING PROTEIN"/>
    <property type="match status" value="1"/>
</dbReference>
<dbReference type="OMA" id="RLIWAQK"/>
<feature type="compositionally biased region" description="Polar residues" evidence="1">
    <location>
        <begin position="1"/>
        <end position="20"/>
    </location>
</feature>
<feature type="region of interest" description="Disordered" evidence="1">
    <location>
        <begin position="1"/>
        <end position="72"/>
    </location>
</feature>
<dbReference type="AlphaFoldDB" id="A0A1J7GY22"/>